<name>A0ABS7C5I5_9BACL</name>
<dbReference type="RefSeq" id="WP_210046947.1">
    <property type="nucleotide sequence ID" value="NZ_JBHLVU010000074.1"/>
</dbReference>
<accession>A0ABS7C5I5</accession>
<gene>
    <name evidence="1" type="ORF">K0U00_19100</name>
</gene>
<evidence type="ECO:0000313" key="2">
    <source>
        <dbReference type="Proteomes" id="UP001519887"/>
    </source>
</evidence>
<proteinExistence type="predicted"/>
<comment type="caution">
    <text evidence="1">The sequence shown here is derived from an EMBL/GenBank/DDBJ whole genome shotgun (WGS) entry which is preliminary data.</text>
</comment>
<sequence length="132" mass="14031">MAVNLPFWTYDFGFLFLDGMVAAYDGKCGVLTLLRGNATDDVCLDSNTGRAGGSDAAETLPFPLGLASFSLISAANRADHNFSPYAMPYTWKLSNTRAASTGFAFSNIRKSIAGMVQESMARLGIGINGCNI</sequence>
<protein>
    <submittedName>
        <fullName evidence="1">Uncharacterized protein</fullName>
    </submittedName>
</protein>
<evidence type="ECO:0000313" key="1">
    <source>
        <dbReference type="EMBL" id="MBW7456141.1"/>
    </source>
</evidence>
<keyword evidence="2" id="KW-1185">Reference proteome</keyword>
<dbReference type="Proteomes" id="UP001519887">
    <property type="component" value="Unassembled WGS sequence"/>
</dbReference>
<dbReference type="EMBL" id="JAHZIK010000508">
    <property type="protein sequence ID" value="MBW7456141.1"/>
    <property type="molecule type" value="Genomic_DNA"/>
</dbReference>
<reference evidence="1 2" key="1">
    <citation type="submission" date="2021-07" db="EMBL/GenBank/DDBJ databases">
        <title>Paenibacillus radiodurans sp. nov., isolated from the southeastern edge of Tengger Desert.</title>
        <authorList>
            <person name="Zhang G."/>
        </authorList>
    </citation>
    <scope>NUCLEOTIDE SEQUENCE [LARGE SCALE GENOMIC DNA]</scope>
    <source>
        <strain evidence="1 2">CCM 7311</strain>
    </source>
</reference>
<organism evidence="1 2">
    <name type="scientific">Paenibacillus sepulcri</name>
    <dbReference type="NCBI Taxonomy" id="359917"/>
    <lineage>
        <taxon>Bacteria</taxon>
        <taxon>Bacillati</taxon>
        <taxon>Bacillota</taxon>
        <taxon>Bacilli</taxon>
        <taxon>Bacillales</taxon>
        <taxon>Paenibacillaceae</taxon>
        <taxon>Paenibacillus</taxon>
    </lineage>
</organism>